<keyword evidence="7 12" id="KW-0472">Membrane</keyword>
<keyword evidence="13" id="KW-0812">Transmembrane</keyword>
<gene>
    <name evidence="15" type="primary">LOC106460043</name>
</gene>
<dbReference type="GeneID" id="106460043"/>
<dbReference type="RefSeq" id="XP_013775184.1">
    <property type="nucleotide sequence ID" value="XM_013919730.2"/>
</dbReference>
<evidence type="ECO:0000256" key="10">
    <source>
        <dbReference type="ARBA" id="ARBA00023288"/>
    </source>
</evidence>
<comment type="function">
    <text evidence="12">Cell surface proteoglycan.</text>
</comment>
<dbReference type="InterPro" id="IPR019803">
    <property type="entry name" value="Glypican_CS"/>
</dbReference>
<evidence type="ECO:0000256" key="5">
    <source>
        <dbReference type="ARBA" id="ARBA00022729"/>
    </source>
</evidence>
<sequence length="551" mass="62418">MCYKKETTSLSRKQYLGISFPVLLVTYFCFYLVSEASANDLACSFVKYAYSAKGFDDNDVPRKAILGDHLRICEQDMTCCTEQMEYKLSNHSQAEFARLLKESITGLKNVFHSKTQQFDKFFQELLDKSQKDFHDMFSRTYGVLYEQNAFIFKSMFDELRKYYLSGGVDLTEALDGFFSRLYLKMFQVLNAQYTFDDYYLKCVEDQMDNLKPFGDVPRKLTTEIKRSFVATRTFVQALSVGRDIVRDVLEVRPSQECSRALMKMSYCPHCHGLPDLKPCGNYCLNVMKGCLAYHADLNSEWNSYIGVSVYSAFLTSEGNMATLYLFESCGKPRLQKRDVTGEIEFHTYNFGAQLAAFQPTKSGLERLVDDIKKKLKRTKNFWSQLASELCNNPEVAGDRNVRENSDSCWNGLAKARYDATPVGNGVSSQKDNPEVSLDITSQNVIISQQILTLHLINSKLNDAYNGLDVAWQDTADSEWDGSGSGSGSGNGWIIADENQHNFGDIYFSSSTPPVTEKPHELTTPPSSASQILNSFVVLITVLLVYVSATWW</sequence>
<evidence type="ECO:0000256" key="1">
    <source>
        <dbReference type="ARBA" id="ARBA00004609"/>
    </source>
</evidence>
<keyword evidence="9 12" id="KW-0357">Heparan sulfate</keyword>
<keyword evidence="5" id="KW-0732">Signal</keyword>
<keyword evidence="3" id="KW-1003">Cell membrane</keyword>
<comment type="similarity">
    <text evidence="2 11">Belongs to the glypican family.</text>
</comment>
<proteinExistence type="inferred from homology"/>
<name>A0ABM1B5F3_LIMPO</name>
<keyword evidence="8" id="KW-0325">Glycoprotein</keyword>
<dbReference type="PANTHER" id="PTHR10822">
    <property type="entry name" value="GLYPICAN"/>
    <property type="match status" value="1"/>
</dbReference>
<protein>
    <submittedName>
        <fullName evidence="15">Glypican-6-like</fullName>
    </submittedName>
</protein>
<evidence type="ECO:0000256" key="12">
    <source>
        <dbReference type="RuleBase" id="RU003519"/>
    </source>
</evidence>
<evidence type="ECO:0000256" key="3">
    <source>
        <dbReference type="ARBA" id="ARBA00022475"/>
    </source>
</evidence>
<dbReference type="PANTHER" id="PTHR10822:SF30">
    <property type="entry name" value="DALLY-LIKE, ISOFORM A"/>
    <property type="match status" value="1"/>
</dbReference>
<keyword evidence="4 12" id="KW-0336">GPI-anchor</keyword>
<evidence type="ECO:0000256" key="11">
    <source>
        <dbReference type="RuleBase" id="RU003518"/>
    </source>
</evidence>
<dbReference type="Proteomes" id="UP000694941">
    <property type="component" value="Unplaced"/>
</dbReference>
<evidence type="ECO:0000313" key="14">
    <source>
        <dbReference type="Proteomes" id="UP000694941"/>
    </source>
</evidence>
<evidence type="ECO:0000256" key="4">
    <source>
        <dbReference type="ARBA" id="ARBA00022622"/>
    </source>
</evidence>
<dbReference type="InterPro" id="IPR001863">
    <property type="entry name" value="Glypican"/>
</dbReference>
<evidence type="ECO:0000256" key="9">
    <source>
        <dbReference type="ARBA" id="ARBA00023207"/>
    </source>
</evidence>
<accession>A0ABM1B5F3</accession>
<dbReference type="PROSITE" id="PS01207">
    <property type="entry name" value="GLYPICAN"/>
    <property type="match status" value="1"/>
</dbReference>
<evidence type="ECO:0000256" key="2">
    <source>
        <dbReference type="ARBA" id="ARBA00010260"/>
    </source>
</evidence>
<reference evidence="15" key="1">
    <citation type="submission" date="2025-08" db="UniProtKB">
        <authorList>
            <consortium name="RefSeq"/>
        </authorList>
    </citation>
    <scope>IDENTIFICATION</scope>
    <source>
        <tissue evidence="15">Muscle</tissue>
    </source>
</reference>
<evidence type="ECO:0000256" key="7">
    <source>
        <dbReference type="ARBA" id="ARBA00023136"/>
    </source>
</evidence>
<comment type="subcellular location">
    <subcellularLocation>
        <location evidence="1 12">Cell membrane</location>
        <topology evidence="1 12">Lipid-anchor</topology>
        <topology evidence="1 12">GPI-anchor</topology>
    </subcellularLocation>
</comment>
<evidence type="ECO:0000256" key="6">
    <source>
        <dbReference type="ARBA" id="ARBA00022974"/>
    </source>
</evidence>
<evidence type="ECO:0000256" key="13">
    <source>
        <dbReference type="SAM" id="Phobius"/>
    </source>
</evidence>
<dbReference type="Pfam" id="PF01153">
    <property type="entry name" value="Glypican"/>
    <property type="match status" value="2"/>
</dbReference>
<keyword evidence="13" id="KW-1133">Transmembrane helix</keyword>
<evidence type="ECO:0000256" key="8">
    <source>
        <dbReference type="ARBA" id="ARBA00023180"/>
    </source>
</evidence>
<organism evidence="14 15">
    <name type="scientific">Limulus polyphemus</name>
    <name type="common">Atlantic horseshoe crab</name>
    <dbReference type="NCBI Taxonomy" id="6850"/>
    <lineage>
        <taxon>Eukaryota</taxon>
        <taxon>Metazoa</taxon>
        <taxon>Ecdysozoa</taxon>
        <taxon>Arthropoda</taxon>
        <taxon>Chelicerata</taxon>
        <taxon>Merostomata</taxon>
        <taxon>Xiphosura</taxon>
        <taxon>Limulidae</taxon>
        <taxon>Limulus</taxon>
    </lineage>
</organism>
<keyword evidence="6 12" id="KW-0654">Proteoglycan</keyword>
<keyword evidence="14" id="KW-1185">Reference proteome</keyword>
<keyword evidence="10 12" id="KW-0449">Lipoprotein</keyword>
<feature type="transmembrane region" description="Helical" evidence="13">
    <location>
        <begin position="15"/>
        <end position="33"/>
    </location>
</feature>
<evidence type="ECO:0000313" key="15">
    <source>
        <dbReference type="RefSeq" id="XP_013775184.1"/>
    </source>
</evidence>